<keyword evidence="7" id="KW-1133">Transmembrane helix</keyword>
<proteinExistence type="inferred from homology"/>
<keyword evidence="6" id="KW-0256">Endoplasmic reticulum</keyword>
<evidence type="ECO:0000256" key="10">
    <source>
        <dbReference type="ARBA" id="ARBA00024938"/>
    </source>
</evidence>
<name>A0ABP1PMG3_9HEXA</name>
<comment type="similarity">
    <text evidence="2">Belongs to the TMEM214 family.</text>
</comment>
<feature type="compositionally biased region" description="Low complexity" evidence="11">
    <location>
        <begin position="90"/>
        <end position="101"/>
    </location>
</feature>
<comment type="caution">
    <text evidence="12">The sequence shown here is derived from an EMBL/GenBank/DDBJ whole genome shotgun (WGS) entry which is preliminary data.</text>
</comment>
<accession>A0ABP1PMG3</accession>
<dbReference type="PANTHER" id="PTHR13448:SF0">
    <property type="entry name" value="TRANSMEMBRANE PROTEIN 214"/>
    <property type="match status" value="1"/>
</dbReference>
<evidence type="ECO:0000256" key="4">
    <source>
        <dbReference type="ARBA" id="ARBA00022692"/>
    </source>
</evidence>
<evidence type="ECO:0000313" key="12">
    <source>
        <dbReference type="EMBL" id="CAL8069900.1"/>
    </source>
</evidence>
<protein>
    <recommendedName>
        <fullName evidence="14">Transmembrane protein</fullName>
    </recommendedName>
</protein>
<keyword evidence="8" id="KW-0472">Membrane</keyword>
<evidence type="ECO:0000256" key="2">
    <source>
        <dbReference type="ARBA" id="ARBA00007984"/>
    </source>
</evidence>
<gene>
    <name evidence="12" type="ORF">ODALV1_LOCUS983</name>
</gene>
<evidence type="ECO:0000256" key="11">
    <source>
        <dbReference type="SAM" id="MobiDB-lite"/>
    </source>
</evidence>
<dbReference type="PANTHER" id="PTHR13448">
    <property type="entry name" value="TRANSMEMBRANE PROTEIN 214"/>
    <property type="match status" value="1"/>
</dbReference>
<reference evidence="12 13" key="1">
    <citation type="submission" date="2024-08" db="EMBL/GenBank/DDBJ databases">
        <authorList>
            <person name="Cucini C."/>
            <person name="Frati F."/>
        </authorList>
    </citation>
    <scope>NUCLEOTIDE SEQUENCE [LARGE SCALE GENOMIC DNA]</scope>
</reference>
<organism evidence="12 13">
    <name type="scientific">Orchesella dallaii</name>
    <dbReference type="NCBI Taxonomy" id="48710"/>
    <lineage>
        <taxon>Eukaryota</taxon>
        <taxon>Metazoa</taxon>
        <taxon>Ecdysozoa</taxon>
        <taxon>Arthropoda</taxon>
        <taxon>Hexapoda</taxon>
        <taxon>Collembola</taxon>
        <taxon>Entomobryomorpha</taxon>
        <taxon>Entomobryoidea</taxon>
        <taxon>Orchesellidae</taxon>
        <taxon>Orchesellinae</taxon>
        <taxon>Orchesella</taxon>
    </lineage>
</organism>
<keyword evidence="9" id="KW-0325">Glycoprotein</keyword>
<evidence type="ECO:0000256" key="7">
    <source>
        <dbReference type="ARBA" id="ARBA00022989"/>
    </source>
</evidence>
<dbReference type="Proteomes" id="UP001642540">
    <property type="component" value="Unassembled WGS sequence"/>
</dbReference>
<keyword evidence="4" id="KW-0812">Transmembrane</keyword>
<evidence type="ECO:0000256" key="8">
    <source>
        <dbReference type="ARBA" id="ARBA00023136"/>
    </source>
</evidence>
<feature type="compositionally biased region" description="Basic and acidic residues" evidence="11">
    <location>
        <begin position="75"/>
        <end position="89"/>
    </location>
</feature>
<evidence type="ECO:0000256" key="3">
    <source>
        <dbReference type="ARBA" id="ARBA00011720"/>
    </source>
</evidence>
<dbReference type="InterPro" id="IPR019308">
    <property type="entry name" value="TMEM214"/>
</dbReference>
<feature type="region of interest" description="Disordered" evidence="11">
    <location>
        <begin position="1"/>
        <end position="113"/>
    </location>
</feature>
<comment type="subcellular location">
    <subcellularLocation>
        <location evidence="1">Endoplasmic reticulum membrane</location>
        <topology evidence="1">Multi-pass membrane protein</topology>
    </subcellularLocation>
</comment>
<evidence type="ECO:0000256" key="6">
    <source>
        <dbReference type="ARBA" id="ARBA00022824"/>
    </source>
</evidence>
<evidence type="ECO:0000256" key="5">
    <source>
        <dbReference type="ARBA" id="ARBA00022703"/>
    </source>
</evidence>
<keyword evidence="5" id="KW-0053">Apoptosis</keyword>
<evidence type="ECO:0000256" key="9">
    <source>
        <dbReference type="ARBA" id="ARBA00023180"/>
    </source>
</evidence>
<evidence type="ECO:0000256" key="1">
    <source>
        <dbReference type="ARBA" id="ARBA00004477"/>
    </source>
</evidence>
<dbReference type="EMBL" id="CAXLJM020000004">
    <property type="protein sequence ID" value="CAL8069900.1"/>
    <property type="molecule type" value="Genomic_DNA"/>
</dbReference>
<keyword evidence="13" id="KW-1185">Reference proteome</keyword>
<comment type="subunit">
    <text evidence="3">Constitutively interacts with CASP4; required for the localization of procaspase 4 to the ER.</text>
</comment>
<sequence>MSDKWEVVGGKPKKPRQPKPQVVAGITSNDIPTVPGLGKVSSNGSAKPKKRTAKVPAPFPIMNDVEDAGNNEGSTEDRSVSPKRKEGSKSQKQNSKPQQKSKPSEKRADVTSALSRVSPTELLKFYDELRNSGATGDYYLSWIKYSADALNSKLMQVTTPDSNDWPNDLDFPRVPIDLLKAINSIISQTVEYAEESVDCLGVSAASLLAIIPTLLQRNAPAWGHLLFLREMCKIDPSLPIRRYKSFSEILESYGNRKEIGQCVLWVAAQAGIESPYVLKIAVHHLLPYYGFKHYKQLVVSSLAALSSSANMAIENIIEADEFDEFFETAFDQKKGRDLQKFYPRIRDITLNSIKKNNGGQLFTKFLKKLGEKDFLPVSTYGKEVLEVLHGVLANDLSCVDQWRTDVAQYPKETAVLLHYLSKNADKVNYGKRLETKFIQSDEFAVAAVKNPELLRTAKRVQVGVRKAEAARRRFSWKMGSSFVLILIIGLLWLDINENGKGSFEKSNTGKFLEKYGVLDEAQMAITATTGFLKYAYDYLSVLFRSINQGLQPVLQTLGEKVQVYIPQITHYANLVGTFISDTFQLVLNFLQEKVFVGALSPDNLRKLTKETLSLIWTNIILGTEKLYAIIEKYITSSSSSSSS</sequence>
<evidence type="ECO:0008006" key="14">
    <source>
        <dbReference type="Google" id="ProtNLM"/>
    </source>
</evidence>
<comment type="function">
    <text evidence="10">Critical mediator, in cooperation with CASP4, of endoplasmic reticulum-stress induced apoptosis. Required or the activation of CASP4 following endoplasmic reticulum stress.</text>
</comment>
<dbReference type="Pfam" id="PF10151">
    <property type="entry name" value="TMEM214"/>
    <property type="match status" value="1"/>
</dbReference>
<evidence type="ECO:0000313" key="13">
    <source>
        <dbReference type="Proteomes" id="UP001642540"/>
    </source>
</evidence>